<evidence type="ECO:0000256" key="8">
    <source>
        <dbReference type="PROSITE-ProRule" id="PRU01360"/>
    </source>
</evidence>
<keyword evidence="5 8" id="KW-0812">Transmembrane</keyword>
<feature type="signal peptide" evidence="10">
    <location>
        <begin position="1"/>
        <end position="32"/>
    </location>
</feature>
<dbReference type="SUPFAM" id="SSF56935">
    <property type="entry name" value="Porins"/>
    <property type="match status" value="1"/>
</dbReference>
<feature type="domain" description="TonB-dependent receptor plug" evidence="11">
    <location>
        <begin position="54"/>
        <end position="150"/>
    </location>
</feature>
<dbReference type="Pfam" id="PF07715">
    <property type="entry name" value="Plug"/>
    <property type="match status" value="1"/>
</dbReference>
<evidence type="ECO:0000256" key="1">
    <source>
        <dbReference type="ARBA" id="ARBA00004571"/>
    </source>
</evidence>
<keyword evidence="7 8" id="KW-0998">Cell outer membrane</keyword>
<evidence type="ECO:0000256" key="7">
    <source>
        <dbReference type="ARBA" id="ARBA00023237"/>
    </source>
</evidence>
<dbReference type="GO" id="GO:0009279">
    <property type="term" value="C:cell outer membrane"/>
    <property type="evidence" value="ECO:0007669"/>
    <property type="project" value="UniProtKB-SubCell"/>
</dbReference>
<dbReference type="InterPro" id="IPR036942">
    <property type="entry name" value="Beta-barrel_TonB_sf"/>
</dbReference>
<accession>A0A8J3EPQ2</accession>
<comment type="subcellular location">
    <subcellularLocation>
        <location evidence="1 8">Cell outer membrane</location>
        <topology evidence="1 8">Multi-pass membrane protein</topology>
    </subcellularLocation>
</comment>
<keyword evidence="3 8" id="KW-0813">Transport</keyword>
<comment type="similarity">
    <text evidence="2 8">Belongs to the TonB-dependent receptor family.</text>
</comment>
<feature type="chain" id="PRO_5035298588" description="TonB-dependent receptor plug domain-containing protein" evidence="10">
    <location>
        <begin position="33"/>
        <end position="274"/>
    </location>
</feature>
<proteinExistence type="inferred from homology"/>
<name>A0A8J3EPQ2_9PROT</name>
<comment type="caution">
    <text evidence="12">The sequence shown here is derived from an EMBL/GenBank/DDBJ whole genome shotgun (WGS) entry which is preliminary data.</text>
</comment>
<evidence type="ECO:0000256" key="2">
    <source>
        <dbReference type="ARBA" id="ARBA00009810"/>
    </source>
</evidence>
<dbReference type="GO" id="GO:0015344">
    <property type="term" value="F:siderophore uptake transmembrane transporter activity"/>
    <property type="evidence" value="ECO:0007669"/>
    <property type="project" value="TreeGrafter"/>
</dbReference>
<dbReference type="InterPro" id="IPR010916">
    <property type="entry name" value="TonB_box_CS"/>
</dbReference>
<organism evidence="12 13">
    <name type="scientific">Aquisalinus luteolus</name>
    <dbReference type="NCBI Taxonomy" id="1566827"/>
    <lineage>
        <taxon>Bacteria</taxon>
        <taxon>Pseudomonadati</taxon>
        <taxon>Pseudomonadota</taxon>
        <taxon>Alphaproteobacteria</taxon>
        <taxon>Parvularculales</taxon>
        <taxon>Parvularculaceae</taxon>
        <taxon>Aquisalinus</taxon>
    </lineage>
</organism>
<dbReference type="Proteomes" id="UP000621856">
    <property type="component" value="Unassembled WGS sequence"/>
</dbReference>
<evidence type="ECO:0000256" key="5">
    <source>
        <dbReference type="ARBA" id="ARBA00022692"/>
    </source>
</evidence>
<dbReference type="PROSITE" id="PS52016">
    <property type="entry name" value="TONB_DEPENDENT_REC_3"/>
    <property type="match status" value="1"/>
</dbReference>
<feature type="short sequence motif" description="TonB box" evidence="9">
    <location>
        <begin position="44"/>
        <end position="50"/>
    </location>
</feature>
<reference evidence="12" key="1">
    <citation type="journal article" date="2014" name="Int. J. Syst. Evol. Microbiol.">
        <title>Complete genome sequence of Corynebacterium casei LMG S-19264T (=DSM 44701T), isolated from a smear-ripened cheese.</title>
        <authorList>
            <consortium name="US DOE Joint Genome Institute (JGI-PGF)"/>
            <person name="Walter F."/>
            <person name="Albersmeier A."/>
            <person name="Kalinowski J."/>
            <person name="Ruckert C."/>
        </authorList>
    </citation>
    <scope>NUCLEOTIDE SEQUENCE</scope>
    <source>
        <strain evidence="12">CGMCC 1.14984</strain>
    </source>
</reference>
<dbReference type="Gene3D" id="2.170.130.10">
    <property type="entry name" value="TonB-dependent receptor, plug domain"/>
    <property type="match status" value="1"/>
</dbReference>
<dbReference type="EMBL" id="BMGZ01000002">
    <property type="protein sequence ID" value="GGH99269.1"/>
    <property type="molecule type" value="Genomic_DNA"/>
</dbReference>
<evidence type="ECO:0000256" key="9">
    <source>
        <dbReference type="PROSITE-ProRule" id="PRU10143"/>
    </source>
</evidence>
<dbReference type="PROSITE" id="PS00430">
    <property type="entry name" value="TONB_DEPENDENT_REC_1"/>
    <property type="match status" value="1"/>
</dbReference>
<dbReference type="Gene3D" id="2.40.170.20">
    <property type="entry name" value="TonB-dependent receptor, beta-barrel domain"/>
    <property type="match status" value="1"/>
</dbReference>
<keyword evidence="6 8" id="KW-0472">Membrane</keyword>
<keyword evidence="10" id="KW-0732">Signal</keyword>
<dbReference type="AlphaFoldDB" id="A0A8J3EPQ2"/>
<evidence type="ECO:0000256" key="3">
    <source>
        <dbReference type="ARBA" id="ARBA00022448"/>
    </source>
</evidence>
<dbReference type="InterPro" id="IPR037066">
    <property type="entry name" value="Plug_dom_sf"/>
</dbReference>
<dbReference type="PANTHER" id="PTHR30069">
    <property type="entry name" value="TONB-DEPENDENT OUTER MEMBRANE RECEPTOR"/>
    <property type="match status" value="1"/>
</dbReference>
<dbReference type="PANTHER" id="PTHR30069:SF41">
    <property type="entry name" value="HEME_HEMOPEXIN UTILIZATION PROTEIN C"/>
    <property type="match status" value="1"/>
</dbReference>
<dbReference type="GO" id="GO:0044718">
    <property type="term" value="P:siderophore transmembrane transport"/>
    <property type="evidence" value="ECO:0007669"/>
    <property type="project" value="TreeGrafter"/>
</dbReference>
<protein>
    <recommendedName>
        <fullName evidence="11">TonB-dependent receptor plug domain-containing protein</fullName>
    </recommendedName>
</protein>
<evidence type="ECO:0000256" key="6">
    <source>
        <dbReference type="ARBA" id="ARBA00023136"/>
    </source>
</evidence>
<evidence type="ECO:0000256" key="4">
    <source>
        <dbReference type="ARBA" id="ARBA00022452"/>
    </source>
</evidence>
<sequence>MRGIVTKSAWLASAAISAMSSAIVLQAAPALAQEAAQESASEDTIVVVGETTNVDINADQIERLQANDLADIFRETPSVSVGGSLGIAQKVYIRGLEDTLLNITVDGAPQTGTLFHHIGRVSIEPELLRQVEVQAGAGEATAGFGAIGGAIRFQTKDAADLLDPGQRFGALLKAGAFSNEGYKASATAYGRLNENWGLLGSYVHVDRDNMEDGDGNTLYGTSAEQSLAFVKLSGEISPNQRLSISHEYRKEEGEFGQRPNWPTLEGDILYPIEA</sequence>
<dbReference type="InterPro" id="IPR039426">
    <property type="entry name" value="TonB-dep_rcpt-like"/>
</dbReference>
<keyword evidence="4 8" id="KW-1134">Transmembrane beta strand</keyword>
<evidence type="ECO:0000256" key="10">
    <source>
        <dbReference type="SAM" id="SignalP"/>
    </source>
</evidence>
<evidence type="ECO:0000313" key="13">
    <source>
        <dbReference type="Proteomes" id="UP000621856"/>
    </source>
</evidence>
<evidence type="ECO:0000259" key="11">
    <source>
        <dbReference type="Pfam" id="PF07715"/>
    </source>
</evidence>
<evidence type="ECO:0000313" key="12">
    <source>
        <dbReference type="EMBL" id="GGH99269.1"/>
    </source>
</evidence>
<keyword evidence="9" id="KW-0798">TonB box</keyword>
<gene>
    <name evidence="12" type="ORF">GCM10011355_24830</name>
</gene>
<reference evidence="12" key="2">
    <citation type="submission" date="2020-09" db="EMBL/GenBank/DDBJ databases">
        <authorList>
            <person name="Sun Q."/>
            <person name="Zhou Y."/>
        </authorList>
    </citation>
    <scope>NUCLEOTIDE SEQUENCE</scope>
    <source>
        <strain evidence="12">CGMCC 1.14984</strain>
    </source>
</reference>
<dbReference type="InterPro" id="IPR012910">
    <property type="entry name" value="Plug_dom"/>
</dbReference>